<gene>
    <name evidence="8" type="ORF">BG60_19760</name>
</gene>
<feature type="transmembrane region" description="Helical" evidence="6">
    <location>
        <begin position="157"/>
        <end position="177"/>
    </location>
</feature>
<dbReference type="Proteomes" id="UP000027451">
    <property type="component" value="Unassembled WGS sequence"/>
</dbReference>
<evidence type="ECO:0000256" key="6">
    <source>
        <dbReference type="SAM" id="Phobius"/>
    </source>
</evidence>
<reference evidence="8 9" key="1">
    <citation type="submission" date="2014-03" db="EMBL/GenBank/DDBJ databases">
        <title>Draft Genome Sequences of Four Burkholderia Strains.</title>
        <authorList>
            <person name="Liu X.Y."/>
            <person name="Li C.X."/>
            <person name="Xu J.H."/>
        </authorList>
    </citation>
    <scope>NUCLEOTIDE SEQUENCE [LARGE SCALE GENOMIC DNA]</scope>
    <source>
        <strain evidence="8 9">OP-1</strain>
    </source>
</reference>
<evidence type="ECO:0000313" key="8">
    <source>
        <dbReference type="EMBL" id="KDR32313.1"/>
    </source>
</evidence>
<dbReference type="PANTHER" id="PTHR43791">
    <property type="entry name" value="PERMEASE-RELATED"/>
    <property type="match status" value="1"/>
</dbReference>
<feature type="transmembrane region" description="Helical" evidence="6">
    <location>
        <begin position="346"/>
        <end position="368"/>
    </location>
</feature>
<dbReference type="GO" id="GO:0005886">
    <property type="term" value="C:plasma membrane"/>
    <property type="evidence" value="ECO:0007669"/>
    <property type="project" value="TreeGrafter"/>
</dbReference>
<dbReference type="GO" id="GO:0022857">
    <property type="term" value="F:transmembrane transporter activity"/>
    <property type="evidence" value="ECO:0007669"/>
    <property type="project" value="InterPro"/>
</dbReference>
<dbReference type="InterPro" id="IPR036259">
    <property type="entry name" value="MFS_trans_sf"/>
</dbReference>
<dbReference type="CDD" id="cd17319">
    <property type="entry name" value="MFS_ExuT_GudP_like"/>
    <property type="match status" value="1"/>
</dbReference>
<dbReference type="EMBL" id="JFHD01000003">
    <property type="protein sequence ID" value="KDR32313.1"/>
    <property type="molecule type" value="Genomic_DNA"/>
</dbReference>
<evidence type="ECO:0000313" key="9">
    <source>
        <dbReference type="Proteomes" id="UP000027451"/>
    </source>
</evidence>
<sequence>METRMDALYGEEAVRQTDMSRTYYRAYWRLLPLLLICYLVAYLDRVNVGFAKLQMLDALRFDDAIYGLGSGIFFAGYFFFEVPSNLIMRRVGARKWIARIMLTWGVISAAMIFVQTPMQFYIARFLLGAAEAGFAPAIMYLLTLWFPARYRGRAMSIYVMGAPLAFVVGGPISGYILHAFSGNAHMAAWQWLFLIEAIPAVVLAFVVLAFLDDDPARSRWISEDERSNVLAEIRAENAGKIDHPSVRAFLANRKLWWFCAIFFCLIMGLYALGFWMPSLIKRSGVTDPLSIGLYSAVPNVVAAIALFVSNRSADRTGGRRAHFALFMLIGAVGLATSMWLSAGPIMTTLCLSIAAAGVYSCVALFWALPTSLFVGASVAAALAFINSVGNIAGFVSPYLVGMLNVMVGHAEVGMYVISAFLVLGAAMTMRLPKTLDDK</sequence>
<dbReference type="SUPFAM" id="SSF103473">
    <property type="entry name" value="MFS general substrate transporter"/>
    <property type="match status" value="1"/>
</dbReference>
<accession>A0A656QSZ7</accession>
<dbReference type="PROSITE" id="PS50850">
    <property type="entry name" value="MFS"/>
    <property type="match status" value="1"/>
</dbReference>
<comment type="caution">
    <text evidence="8">The sequence shown here is derived from an EMBL/GenBank/DDBJ whole genome shotgun (WGS) entry which is preliminary data.</text>
</comment>
<feature type="transmembrane region" description="Helical" evidence="6">
    <location>
        <begin position="288"/>
        <end position="309"/>
    </location>
</feature>
<dbReference type="Pfam" id="PF07690">
    <property type="entry name" value="MFS_1"/>
    <property type="match status" value="1"/>
</dbReference>
<feature type="domain" description="Major facilitator superfamily (MFS) profile" evidence="7">
    <location>
        <begin position="30"/>
        <end position="436"/>
    </location>
</feature>
<keyword evidence="9" id="KW-1185">Reference proteome</keyword>
<evidence type="ECO:0000256" key="4">
    <source>
        <dbReference type="ARBA" id="ARBA00022989"/>
    </source>
</evidence>
<feature type="transmembrane region" description="Helical" evidence="6">
    <location>
        <begin position="64"/>
        <end position="84"/>
    </location>
</feature>
<feature type="transmembrane region" description="Helical" evidence="6">
    <location>
        <begin position="189"/>
        <end position="211"/>
    </location>
</feature>
<evidence type="ECO:0000259" key="7">
    <source>
        <dbReference type="PROSITE" id="PS50850"/>
    </source>
</evidence>
<feature type="transmembrane region" description="Helical" evidence="6">
    <location>
        <begin position="321"/>
        <end position="340"/>
    </location>
</feature>
<feature type="transmembrane region" description="Helical" evidence="6">
    <location>
        <begin position="380"/>
        <end position="400"/>
    </location>
</feature>
<dbReference type="Gene3D" id="1.20.1250.20">
    <property type="entry name" value="MFS general substrate transporter like domains"/>
    <property type="match status" value="2"/>
</dbReference>
<keyword evidence="4 6" id="KW-1133">Transmembrane helix</keyword>
<dbReference type="InterPro" id="IPR011701">
    <property type="entry name" value="MFS"/>
</dbReference>
<name>A0A656QSZ7_9BURK</name>
<keyword evidence="2" id="KW-0813">Transport</keyword>
<evidence type="ECO:0000256" key="2">
    <source>
        <dbReference type="ARBA" id="ARBA00022448"/>
    </source>
</evidence>
<dbReference type="AlphaFoldDB" id="A0A656QSZ7"/>
<evidence type="ECO:0000256" key="5">
    <source>
        <dbReference type="ARBA" id="ARBA00023136"/>
    </source>
</evidence>
<protein>
    <submittedName>
        <fullName evidence="8">MFS transporter</fullName>
    </submittedName>
</protein>
<feature type="transmembrane region" description="Helical" evidence="6">
    <location>
        <begin position="26"/>
        <end position="44"/>
    </location>
</feature>
<dbReference type="PANTHER" id="PTHR43791:SF36">
    <property type="entry name" value="TRANSPORTER, PUTATIVE (AFU_ORTHOLOGUE AFUA_6G08340)-RELATED"/>
    <property type="match status" value="1"/>
</dbReference>
<evidence type="ECO:0000256" key="1">
    <source>
        <dbReference type="ARBA" id="ARBA00004141"/>
    </source>
</evidence>
<keyword evidence="3 6" id="KW-0812">Transmembrane</keyword>
<proteinExistence type="predicted"/>
<evidence type="ECO:0000256" key="3">
    <source>
        <dbReference type="ARBA" id="ARBA00022692"/>
    </source>
</evidence>
<keyword evidence="5 6" id="KW-0472">Membrane</keyword>
<feature type="transmembrane region" description="Helical" evidence="6">
    <location>
        <begin position="412"/>
        <end position="431"/>
    </location>
</feature>
<feature type="transmembrane region" description="Helical" evidence="6">
    <location>
        <begin position="96"/>
        <end position="115"/>
    </location>
</feature>
<feature type="transmembrane region" description="Helical" evidence="6">
    <location>
        <begin position="121"/>
        <end position="145"/>
    </location>
</feature>
<organism evidence="8 9">
    <name type="scientific">Caballeronia zhejiangensis</name>
    <dbReference type="NCBI Taxonomy" id="871203"/>
    <lineage>
        <taxon>Bacteria</taxon>
        <taxon>Pseudomonadati</taxon>
        <taxon>Pseudomonadota</taxon>
        <taxon>Betaproteobacteria</taxon>
        <taxon>Burkholderiales</taxon>
        <taxon>Burkholderiaceae</taxon>
        <taxon>Caballeronia</taxon>
    </lineage>
</organism>
<dbReference type="InterPro" id="IPR020846">
    <property type="entry name" value="MFS_dom"/>
</dbReference>
<comment type="subcellular location">
    <subcellularLocation>
        <location evidence="1">Membrane</location>
        <topology evidence="1">Multi-pass membrane protein</topology>
    </subcellularLocation>
</comment>
<feature type="transmembrane region" description="Helical" evidence="6">
    <location>
        <begin position="255"/>
        <end position="276"/>
    </location>
</feature>
<dbReference type="FunFam" id="1.20.1250.20:FF:000018">
    <property type="entry name" value="MFS transporter permease"/>
    <property type="match status" value="1"/>
</dbReference>